<dbReference type="AlphaFoldDB" id="A0A7S8FG60"/>
<reference evidence="1 2" key="1">
    <citation type="journal article" date="2020" name="ISME J.">
        <title>Enrichment and physiological characterization of a novel comammox Nitrospira indicates ammonium inhibition of complete nitrification.</title>
        <authorList>
            <person name="Sakoula D."/>
            <person name="Koch H."/>
            <person name="Frank J."/>
            <person name="Jetten M.S.M."/>
            <person name="van Kessel M.A.H.J."/>
            <person name="Lucker S."/>
        </authorList>
    </citation>
    <scope>NUCLEOTIDE SEQUENCE [LARGE SCALE GENOMIC DNA]</scope>
    <source>
        <strain evidence="1">Comreactor17</strain>
    </source>
</reference>
<organism evidence="1 2">
    <name type="scientific">Candidatus Nitrospira kreftii</name>
    <dbReference type="NCBI Taxonomy" id="2652173"/>
    <lineage>
        <taxon>Bacteria</taxon>
        <taxon>Pseudomonadati</taxon>
        <taxon>Nitrospirota</taxon>
        <taxon>Nitrospiria</taxon>
        <taxon>Nitrospirales</taxon>
        <taxon>Nitrospiraceae</taxon>
        <taxon>Nitrospira</taxon>
    </lineage>
</organism>
<dbReference type="KEGG" id="nkf:Nkreftii_002895"/>
<dbReference type="Proteomes" id="UP000593737">
    <property type="component" value="Chromosome"/>
</dbReference>
<sequence>MKTTVTKCATEVSMIMLLGVFWPLSILPAHAADLLGGEARNFAPVGKLGVMASGAVEDTFKACMARIPEVASVGQRMLAEQSCRGEEEFRKAIQTAPKF</sequence>
<evidence type="ECO:0000313" key="2">
    <source>
        <dbReference type="Proteomes" id="UP000593737"/>
    </source>
</evidence>
<accession>A0A7S8FG60</accession>
<name>A0A7S8FG60_9BACT</name>
<protein>
    <submittedName>
        <fullName evidence="1">Uncharacterized protein</fullName>
    </submittedName>
</protein>
<evidence type="ECO:0000313" key="1">
    <source>
        <dbReference type="EMBL" id="QPD05121.1"/>
    </source>
</evidence>
<gene>
    <name evidence="1" type="ORF">Nkreftii_002895</name>
</gene>
<proteinExistence type="predicted"/>
<dbReference type="EMBL" id="CP047423">
    <property type="protein sequence ID" value="QPD05121.1"/>
    <property type="molecule type" value="Genomic_DNA"/>
</dbReference>